<dbReference type="EC" id="3.5.1.28" evidence="3"/>
<dbReference type="RefSeq" id="WP_052220908.1">
    <property type="nucleotide sequence ID" value="NZ_LHUR01000018.1"/>
</dbReference>
<organism evidence="3 4">
    <name type="scientific">Clostridium homopropionicum DSM 5847</name>
    <dbReference type="NCBI Taxonomy" id="1121318"/>
    <lineage>
        <taxon>Bacteria</taxon>
        <taxon>Bacillati</taxon>
        <taxon>Bacillota</taxon>
        <taxon>Clostridia</taxon>
        <taxon>Eubacteriales</taxon>
        <taxon>Clostridiaceae</taxon>
        <taxon>Clostridium</taxon>
    </lineage>
</organism>
<dbReference type="GO" id="GO:0009253">
    <property type="term" value="P:peptidoglycan catabolic process"/>
    <property type="evidence" value="ECO:0007669"/>
    <property type="project" value="InterPro"/>
</dbReference>
<dbReference type="SUPFAM" id="SSF47090">
    <property type="entry name" value="PGBD-like"/>
    <property type="match status" value="1"/>
</dbReference>
<keyword evidence="4" id="KW-1185">Reference proteome</keyword>
<dbReference type="STRING" id="36844.SAMN04488501_111150"/>
<evidence type="ECO:0000256" key="1">
    <source>
        <dbReference type="ARBA" id="ARBA00022801"/>
    </source>
</evidence>
<gene>
    <name evidence="3" type="primary">cwlC_2</name>
    <name evidence="3" type="ORF">CLHOM_13250</name>
</gene>
<evidence type="ECO:0000259" key="2">
    <source>
        <dbReference type="SMART" id="SM00646"/>
    </source>
</evidence>
<keyword evidence="1 3" id="KW-0378">Hydrolase</keyword>
<proteinExistence type="predicted"/>
<evidence type="ECO:0000313" key="4">
    <source>
        <dbReference type="Proteomes" id="UP000037043"/>
    </source>
</evidence>
<dbReference type="SMART" id="SM00646">
    <property type="entry name" value="Ami_3"/>
    <property type="match status" value="1"/>
</dbReference>
<dbReference type="GO" id="GO:0008745">
    <property type="term" value="F:N-acetylmuramoyl-L-alanine amidase activity"/>
    <property type="evidence" value="ECO:0007669"/>
    <property type="project" value="UniProtKB-EC"/>
</dbReference>
<dbReference type="Pfam" id="PF01520">
    <property type="entry name" value="Amidase_3"/>
    <property type="match status" value="1"/>
</dbReference>
<dbReference type="SUPFAM" id="SSF53187">
    <property type="entry name" value="Zn-dependent exopeptidases"/>
    <property type="match status" value="1"/>
</dbReference>
<dbReference type="EMBL" id="LHUR01000018">
    <property type="protein sequence ID" value="KOA20130.1"/>
    <property type="molecule type" value="Genomic_DNA"/>
</dbReference>
<name>A0A0L6ZAY9_9CLOT</name>
<dbReference type="PANTHER" id="PTHR30404">
    <property type="entry name" value="N-ACETYLMURAMOYL-L-ALANINE AMIDASE"/>
    <property type="match status" value="1"/>
</dbReference>
<dbReference type="InterPro" id="IPR050695">
    <property type="entry name" value="N-acetylmuramoyl_amidase_3"/>
</dbReference>
<dbReference type="InterPro" id="IPR036365">
    <property type="entry name" value="PGBD-like_sf"/>
</dbReference>
<feature type="domain" description="MurNAc-LAA" evidence="2">
    <location>
        <begin position="61"/>
        <end position="172"/>
    </location>
</feature>
<evidence type="ECO:0000313" key="3">
    <source>
        <dbReference type="EMBL" id="KOA20130.1"/>
    </source>
</evidence>
<dbReference type="GO" id="GO:0030288">
    <property type="term" value="C:outer membrane-bounded periplasmic space"/>
    <property type="evidence" value="ECO:0007669"/>
    <property type="project" value="TreeGrafter"/>
</dbReference>
<comment type="caution">
    <text evidence="3">The sequence shown here is derived from an EMBL/GenBank/DDBJ whole genome shotgun (WGS) entry which is preliminary data.</text>
</comment>
<dbReference type="PATRIC" id="fig|1121318.3.peg.1339"/>
<dbReference type="CDD" id="cd02696">
    <property type="entry name" value="MurNAc-LAA"/>
    <property type="match status" value="1"/>
</dbReference>
<dbReference type="Proteomes" id="UP000037043">
    <property type="component" value="Unassembled WGS sequence"/>
</dbReference>
<dbReference type="InterPro" id="IPR002477">
    <property type="entry name" value="Peptidoglycan-bd-like"/>
</dbReference>
<dbReference type="InterPro" id="IPR002508">
    <property type="entry name" value="MurNAc-LAA_cat"/>
</dbReference>
<dbReference type="PANTHER" id="PTHR30404:SF0">
    <property type="entry name" value="N-ACETYLMURAMOYL-L-ALANINE AMIDASE AMIC"/>
    <property type="match status" value="1"/>
</dbReference>
<dbReference type="Gene3D" id="1.10.101.10">
    <property type="entry name" value="PGBD-like superfamily/PGBD"/>
    <property type="match status" value="1"/>
</dbReference>
<sequence>MKIFIDPGHGGNDSGAVGNGFLEKNLNLDISLRQKSLFESFGHQVKMSRITDESVSLEKRVENANQWGADIFISNHINSGGGTGIEVWHSITGGIGKLYAEKVENNLRKIFKSRGLKSMRGNNGDYLYVIRATKMPAILNEFGFIDNSFDMAIMSKAEMRQKCAEAVVYGIIGKEFNEKNITEYKNSEKIAYKKILMYKKPMMKGEDIRLLQKKLNELGFNVGNADGIFGYKTETQVKKYQQSIGLVVDGIVGKKTWDSLFN</sequence>
<reference evidence="4" key="1">
    <citation type="submission" date="2015-08" db="EMBL/GenBank/DDBJ databases">
        <title>Genome sequence of the strict anaerobe Clostridium homopropionicum LuHBu1 (DSM 5847T).</title>
        <authorList>
            <person name="Poehlein A."/>
            <person name="Beck M."/>
            <person name="Schiel-Bengelsdorf B."/>
            <person name="Bengelsdorf F.R."/>
            <person name="Daniel R."/>
            <person name="Duerre P."/>
        </authorList>
    </citation>
    <scope>NUCLEOTIDE SEQUENCE [LARGE SCALE GENOMIC DNA]</scope>
    <source>
        <strain evidence="4">DSM 5847</strain>
    </source>
</reference>
<dbReference type="Gene3D" id="3.40.630.40">
    <property type="entry name" value="Zn-dependent exopeptidases"/>
    <property type="match status" value="1"/>
</dbReference>
<accession>A0A0L6ZAY9</accession>
<protein>
    <submittedName>
        <fullName evidence="3">Sporulation-specific N-acetylmuramoyl-L-alanine amidase</fullName>
        <ecNumber evidence="3">3.5.1.28</ecNumber>
    </submittedName>
</protein>
<dbReference type="Pfam" id="PF01471">
    <property type="entry name" value="PG_binding_1"/>
    <property type="match status" value="1"/>
</dbReference>
<dbReference type="InterPro" id="IPR036366">
    <property type="entry name" value="PGBDSf"/>
</dbReference>
<dbReference type="AlphaFoldDB" id="A0A0L6ZAY9"/>